<keyword evidence="12" id="KW-1185">Reference proteome</keyword>
<organism evidence="11 12">
    <name type="scientific">ssRNA phage SRR5467091_1</name>
    <dbReference type="NCBI Taxonomy" id="2786459"/>
    <lineage>
        <taxon>Viruses</taxon>
        <taxon>Riboviria</taxon>
        <taxon>Orthornavirae</taxon>
        <taxon>Lenarviricota</taxon>
        <taxon>Leviviricetes</taxon>
        <taxon>Norzivirales</taxon>
        <taxon>Atkinsviridae</taxon>
        <taxon>Casfavirus</taxon>
        <taxon>Casfavirus pelocola</taxon>
        <taxon>Rainacovirus pelocola</taxon>
    </lineage>
</organism>
<feature type="binding site" evidence="9">
    <location>
        <position position="339"/>
    </location>
    <ligand>
        <name>Mg(2+)</name>
        <dbReference type="ChEBI" id="CHEBI:18420"/>
        <label>2</label>
    </ligand>
</feature>
<sequence length="569" mass="63491">MHLSADVLFSKLQTDLGYKIDTGLPGWSIDSTVEEVCCYSLLGSLLKKFVEGDSPAPQACASALDKFLAVNKRCAEWELQLEFTKDAEVLGLIKQELEDFWYADGCTPLIEDIRACFFDGRAGPGASIKALGTDFYTKMFSGPLSATSGLPEIWERCVTADDRFFLAEARRASIYGTTVVASSNYSFVNKTTTIARGICTEPSINMWMQLGAGAILERRLKSFFGIDLAKQPDLNRRLAQRGSVDGSVSTIDLESASDSLGLKMLRTILPKGMMDILCIFRCPKTKLPTGSELVLNMISTMGNGYTFPLQTVVFSSVVRAVARWHGVRLTRDTFGVFGDDIICPTEISRDVIRALNMLGFVVNHSKSFVEGPFRESCGADWFRGVNVRGVYIKRLNSVQDTYVAINSLNLWSARTGVALNHTVTYLYESLRGKSEVPLDEGFDTGVWVPNAYRTRKVTAAKGRLQAYVAWKAEPDRFYITDGYCWTFKHQRMRDYNPCGLLLALLGGYIRGYKVSVRRRKTLYVKKRLTTPCWDRWVPAEVSDPRGSVSLRQFVSAWHWNLLGSSALPG</sequence>
<keyword evidence="9" id="KW-0479">Metal-binding</keyword>
<evidence type="ECO:0000313" key="12">
    <source>
        <dbReference type="Proteomes" id="UP000682586"/>
    </source>
</evidence>
<evidence type="ECO:0000256" key="6">
    <source>
        <dbReference type="ARBA" id="ARBA00022953"/>
    </source>
</evidence>
<feature type="domain" description="RdRp catalytic" evidence="10">
    <location>
        <begin position="237"/>
        <end position="371"/>
    </location>
</feature>
<dbReference type="Proteomes" id="UP000682586">
    <property type="component" value="Segment"/>
</dbReference>
<keyword evidence="6" id="KW-0693">Viral RNA replication</keyword>
<dbReference type="GO" id="GO:0000166">
    <property type="term" value="F:nucleotide binding"/>
    <property type="evidence" value="ECO:0007669"/>
    <property type="project" value="UniProtKB-KW"/>
</dbReference>
<keyword evidence="3" id="KW-0808">Transferase</keyword>
<evidence type="ECO:0000259" key="10">
    <source>
        <dbReference type="PROSITE" id="PS50522"/>
    </source>
</evidence>
<reference evidence="11" key="1">
    <citation type="submission" date="2020-09" db="EMBL/GenBank/DDBJ databases">
        <title>Leviviricetes taxonomy.</title>
        <authorList>
            <person name="Stockdale S.R."/>
            <person name="Callanan J."/>
            <person name="Adriaenssens E.M."/>
            <person name="Kuhn J.H."/>
            <person name="Rumnieks J."/>
            <person name="Shkoporov A."/>
            <person name="Draper L.A."/>
            <person name="Ross P."/>
            <person name="Hill C."/>
        </authorList>
    </citation>
    <scope>NUCLEOTIDE SEQUENCE</scope>
</reference>
<dbReference type="InterPro" id="IPR005093">
    <property type="entry name" value="RNArep_beta"/>
</dbReference>
<gene>
    <name evidence="11" type="primary">SRR5467091_1_4</name>
</gene>
<evidence type="ECO:0000313" key="11">
    <source>
        <dbReference type="EMBL" id="DAD50909.1"/>
    </source>
</evidence>
<name>A0A8S5L0Q7_9VIRU</name>
<dbReference type="GO" id="GO:0003968">
    <property type="term" value="F:RNA-directed RNA polymerase activity"/>
    <property type="evidence" value="ECO:0007669"/>
    <property type="project" value="UniProtKB-KW"/>
</dbReference>
<keyword evidence="2 11" id="KW-0696">RNA-directed RNA polymerase</keyword>
<keyword evidence="5" id="KW-0547">Nucleotide-binding</keyword>
<dbReference type="GO" id="GO:0046872">
    <property type="term" value="F:metal ion binding"/>
    <property type="evidence" value="ECO:0007669"/>
    <property type="project" value="UniProtKB-KW"/>
</dbReference>
<accession>A0A8S5L0Q7</accession>
<evidence type="ECO:0000256" key="8">
    <source>
        <dbReference type="ARBA" id="ARBA00048744"/>
    </source>
</evidence>
<evidence type="ECO:0000256" key="5">
    <source>
        <dbReference type="ARBA" id="ARBA00022741"/>
    </source>
</evidence>
<dbReference type="PROSITE" id="PS50522">
    <property type="entry name" value="RDRP_PHAGE"/>
    <property type="match status" value="1"/>
</dbReference>
<comment type="catalytic activity">
    <reaction evidence="8">
        <text>RNA(n) + a ribonucleoside 5'-triphosphate = RNA(n+1) + diphosphate</text>
        <dbReference type="Rhea" id="RHEA:21248"/>
        <dbReference type="Rhea" id="RHEA-COMP:14527"/>
        <dbReference type="Rhea" id="RHEA-COMP:17342"/>
        <dbReference type="ChEBI" id="CHEBI:33019"/>
        <dbReference type="ChEBI" id="CHEBI:61557"/>
        <dbReference type="ChEBI" id="CHEBI:140395"/>
        <dbReference type="EC" id="2.7.7.48"/>
    </reaction>
</comment>
<dbReference type="EMBL" id="BK013661">
    <property type="protein sequence ID" value="DAD50909.1"/>
    <property type="molecule type" value="Genomic_RNA"/>
</dbReference>
<proteinExistence type="predicted"/>
<keyword evidence="9" id="KW-0460">Magnesium</keyword>
<evidence type="ECO:0000256" key="3">
    <source>
        <dbReference type="ARBA" id="ARBA00022679"/>
    </source>
</evidence>
<dbReference type="KEGG" id="vg:80397170"/>
<protein>
    <recommendedName>
        <fullName evidence="1">RNA-directed RNA polymerase</fullName>
        <ecNumber evidence="1">2.7.7.48</ecNumber>
    </recommendedName>
    <alternativeName>
        <fullName evidence="7">RNA replicase beta chain</fullName>
    </alternativeName>
</protein>
<feature type="binding site" evidence="9">
    <location>
        <position position="340"/>
    </location>
    <ligand>
        <name>Mg(2+)</name>
        <dbReference type="ChEBI" id="CHEBI:18420"/>
        <label>2</label>
    </ligand>
</feature>
<evidence type="ECO:0000256" key="9">
    <source>
        <dbReference type="PIRSR" id="PIRSR605093-1"/>
    </source>
</evidence>
<dbReference type="Pfam" id="PF03431">
    <property type="entry name" value="RNA_replicase_B"/>
    <property type="match status" value="1"/>
</dbReference>
<feature type="binding site" evidence="9">
    <location>
        <position position="252"/>
    </location>
    <ligand>
        <name>Mg(2+)</name>
        <dbReference type="ChEBI" id="CHEBI:18420"/>
        <label>2</label>
    </ligand>
</feature>
<dbReference type="GO" id="GO:0039694">
    <property type="term" value="P:viral RNA genome replication"/>
    <property type="evidence" value="ECO:0007669"/>
    <property type="project" value="InterPro"/>
</dbReference>
<evidence type="ECO:0000256" key="1">
    <source>
        <dbReference type="ARBA" id="ARBA00012494"/>
    </source>
</evidence>
<evidence type="ECO:0000256" key="7">
    <source>
        <dbReference type="ARBA" id="ARBA00030248"/>
    </source>
</evidence>
<evidence type="ECO:0000256" key="2">
    <source>
        <dbReference type="ARBA" id="ARBA00022484"/>
    </source>
</evidence>
<evidence type="ECO:0000256" key="4">
    <source>
        <dbReference type="ARBA" id="ARBA00022695"/>
    </source>
</evidence>
<dbReference type="EC" id="2.7.7.48" evidence="1"/>
<dbReference type="InterPro" id="IPR007096">
    <property type="entry name" value="RNA-dir_Rpol_cat_phage"/>
</dbReference>
<dbReference type="GeneID" id="80397170"/>
<comment type="cofactor">
    <cofactor evidence="9">
        <name>Mg(2+)</name>
        <dbReference type="ChEBI" id="CHEBI:18420"/>
    </cofactor>
    <text evidence="9">Binds 2 Mg(2+) per subunit.</text>
</comment>
<dbReference type="RefSeq" id="YP_010768938.1">
    <property type="nucleotide sequence ID" value="NC_073832.1"/>
</dbReference>
<keyword evidence="4" id="KW-0548">Nucleotidyltransferase</keyword>